<proteinExistence type="predicted"/>
<organism evidence="2 3">
    <name type="scientific">Archangium gephyra</name>
    <dbReference type="NCBI Taxonomy" id="48"/>
    <lineage>
        <taxon>Bacteria</taxon>
        <taxon>Pseudomonadati</taxon>
        <taxon>Myxococcota</taxon>
        <taxon>Myxococcia</taxon>
        <taxon>Myxococcales</taxon>
        <taxon>Cystobacterineae</taxon>
        <taxon>Archangiaceae</taxon>
        <taxon>Archangium</taxon>
    </lineage>
</organism>
<evidence type="ECO:0000256" key="1">
    <source>
        <dbReference type="SAM" id="MobiDB-lite"/>
    </source>
</evidence>
<dbReference type="AlphaFoldDB" id="A0AAC8Q0V0"/>
<dbReference type="KEGG" id="age:AA314_00524"/>
<accession>A0AAC8Q0V0</accession>
<reference evidence="2 3" key="1">
    <citation type="submission" date="2015-05" db="EMBL/GenBank/DDBJ databases">
        <title>Genome assembly of Archangium gephyra DSM 2261.</title>
        <authorList>
            <person name="Sharma G."/>
            <person name="Subramanian S."/>
        </authorList>
    </citation>
    <scope>NUCLEOTIDE SEQUENCE [LARGE SCALE GENOMIC DNA]</scope>
    <source>
        <strain evidence="2 3">DSM 2261</strain>
    </source>
</reference>
<protein>
    <submittedName>
        <fullName evidence="2">Uncharacterized protein</fullName>
    </submittedName>
</protein>
<evidence type="ECO:0000313" key="2">
    <source>
        <dbReference type="EMBL" id="AKI98897.1"/>
    </source>
</evidence>
<name>A0AAC8Q0V0_9BACT</name>
<dbReference type="EMBL" id="CP011509">
    <property type="protein sequence ID" value="AKI98897.1"/>
    <property type="molecule type" value="Genomic_DNA"/>
</dbReference>
<evidence type="ECO:0000313" key="3">
    <source>
        <dbReference type="Proteomes" id="UP000035579"/>
    </source>
</evidence>
<dbReference type="Proteomes" id="UP000035579">
    <property type="component" value="Chromosome"/>
</dbReference>
<sequence length="59" mass="6121">MAGVEPPAPEGHGAARWTGEHGELGDALLAPALMALQLLEDRGVTPGRRSGRGHGDKRP</sequence>
<feature type="region of interest" description="Disordered" evidence="1">
    <location>
        <begin position="1"/>
        <end position="20"/>
    </location>
</feature>
<gene>
    <name evidence="2" type="ORF">AA314_00524</name>
</gene>